<dbReference type="KEGG" id="haj:DU500_03250"/>
<organism evidence="3 4">
    <name type="scientific">Haloplanus rubicundus</name>
    <dbReference type="NCBI Taxonomy" id="1547898"/>
    <lineage>
        <taxon>Archaea</taxon>
        <taxon>Methanobacteriati</taxon>
        <taxon>Methanobacteriota</taxon>
        <taxon>Stenosarchaea group</taxon>
        <taxon>Halobacteria</taxon>
        <taxon>Halobacteriales</taxon>
        <taxon>Haloferacaceae</taxon>
        <taxon>Haloplanus</taxon>
    </lineage>
</organism>
<feature type="transmembrane region" description="Helical" evidence="1">
    <location>
        <begin position="15"/>
        <end position="34"/>
    </location>
</feature>
<dbReference type="InterPro" id="IPR058457">
    <property type="entry name" value="DUF8144"/>
</dbReference>
<keyword evidence="1" id="KW-0812">Transmembrane</keyword>
<feature type="transmembrane region" description="Helical" evidence="1">
    <location>
        <begin position="41"/>
        <end position="61"/>
    </location>
</feature>
<dbReference type="AlphaFoldDB" id="A0A345E007"/>
<sequence length="65" mass="6773">MADRTVVDLIEDWQTGFFVVVGSAVVGVLVGLALRSVAGPPGFVLGIVGGAILGFLAYSYVRYGR</sequence>
<name>A0A345E007_9EURY</name>
<dbReference type="Proteomes" id="UP000253273">
    <property type="component" value="Chromosome"/>
</dbReference>
<proteinExistence type="predicted"/>
<evidence type="ECO:0000313" key="3">
    <source>
        <dbReference type="EMBL" id="AXG05529.1"/>
    </source>
</evidence>
<evidence type="ECO:0000256" key="1">
    <source>
        <dbReference type="SAM" id="Phobius"/>
    </source>
</evidence>
<feature type="domain" description="DUF8144" evidence="2">
    <location>
        <begin position="1"/>
        <end position="65"/>
    </location>
</feature>
<dbReference type="EMBL" id="CP031150">
    <property type="protein sequence ID" value="AXG05529.1"/>
    <property type="molecule type" value="Genomic_DNA"/>
</dbReference>
<dbReference type="GeneID" id="37282369"/>
<evidence type="ECO:0000313" key="4">
    <source>
        <dbReference type="Proteomes" id="UP000253273"/>
    </source>
</evidence>
<reference evidence="3 4" key="1">
    <citation type="submission" date="2018-07" db="EMBL/GenBank/DDBJ databases">
        <title>Genome sequences of Haloplanus sp. CBA1113.</title>
        <authorList>
            <person name="Kim Y.B."/>
            <person name="Roh S.W."/>
        </authorList>
    </citation>
    <scope>NUCLEOTIDE SEQUENCE [LARGE SCALE GENOMIC DNA]</scope>
    <source>
        <strain evidence="3 4">CBA1113</strain>
    </source>
</reference>
<keyword evidence="1" id="KW-1133">Transmembrane helix</keyword>
<protein>
    <recommendedName>
        <fullName evidence="2">DUF8144 domain-containing protein</fullName>
    </recommendedName>
</protein>
<dbReference type="RefSeq" id="WP_114584678.1">
    <property type="nucleotide sequence ID" value="NZ_CP031150.1"/>
</dbReference>
<evidence type="ECO:0000259" key="2">
    <source>
        <dbReference type="Pfam" id="PF26469"/>
    </source>
</evidence>
<keyword evidence="1" id="KW-0472">Membrane</keyword>
<keyword evidence="4" id="KW-1185">Reference proteome</keyword>
<dbReference type="Pfam" id="PF26469">
    <property type="entry name" value="DUF8144"/>
    <property type="match status" value="1"/>
</dbReference>
<accession>A0A345E007</accession>
<gene>
    <name evidence="3" type="ORF">DU500_03250</name>
</gene>